<sequence length="194" mass="21212">MCPHNTGPAAKLTPSAPPPVPYPPPNQVHNPLPPQPPPQFIAPTGIIVVAPPTPAQPPQWTTDLFECLDDPSNCLTTLICPCVTFGQNAEVLDKGNTSCFCAGTACFCLFYCFGVFCCYTCTYRSKIRALFSLPGDQCRDFFVHCLCTLCAFCQEYRELKNRGLDPSLGWSAAQQRMQPAVPVVVPPMPAQMNR</sequence>
<dbReference type="PANTHER" id="PTHR15907">
    <property type="entry name" value="DUF614 FAMILY PROTEIN-RELATED"/>
    <property type="match status" value="1"/>
</dbReference>
<gene>
    <name evidence="2" type="ORF">SAY86_005215</name>
</gene>
<reference evidence="2 3" key="1">
    <citation type="journal article" date="2023" name="Hortic Res">
        <title>Pangenome of water caltrop reveals structural variations and asymmetric subgenome divergence after allopolyploidization.</title>
        <authorList>
            <person name="Zhang X."/>
            <person name="Chen Y."/>
            <person name="Wang L."/>
            <person name="Yuan Y."/>
            <person name="Fang M."/>
            <person name="Shi L."/>
            <person name="Lu R."/>
            <person name="Comes H.P."/>
            <person name="Ma Y."/>
            <person name="Chen Y."/>
            <person name="Huang G."/>
            <person name="Zhou Y."/>
            <person name="Zheng Z."/>
            <person name="Qiu Y."/>
        </authorList>
    </citation>
    <scope>NUCLEOTIDE SEQUENCE [LARGE SCALE GENOMIC DNA]</scope>
    <source>
        <strain evidence="2">F231</strain>
    </source>
</reference>
<dbReference type="NCBIfam" id="TIGR01571">
    <property type="entry name" value="A_thal_Cys_rich"/>
    <property type="match status" value="1"/>
</dbReference>
<comment type="caution">
    <text evidence="2">The sequence shown here is derived from an EMBL/GenBank/DDBJ whole genome shotgun (WGS) entry which is preliminary data.</text>
</comment>
<evidence type="ECO:0000313" key="2">
    <source>
        <dbReference type="EMBL" id="KAK4776527.1"/>
    </source>
</evidence>
<accession>A0AAN7L8R3</accession>
<organism evidence="2 3">
    <name type="scientific">Trapa natans</name>
    <name type="common">Water chestnut</name>
    <dbReference type="NCBI Taxonomy" id="22666"/>
    <lineage>
        <taxon>Eukaryota</taxon>
        <taxon>Viridiplantae</taxon>
        <taxon>Streptophyta</taxon>
        <taxon>Embryophyta</taxon>
        <taxon>Tracheophyta</taxon>
        <taxon>Spermatophyta</taxon>
        <taxon>Magnoliopsida</taxon>
        <taxon>eudicotyledons</taxon>
        <taxon>Gunneridae</taxon>
        <taxon>Pentapetalae</taxon>
        <taxon>rosids</taxon>
        <taxon>malvids</taxon>
        <taxon>Myrtales</taxon>
        <taxon>Lythraceae</taxon>
        <taxon>Trapa</taxon>
    </lineage>
</organism>
<dbReference type="Proteomes" id="UP001346149">
    <property type="component" value="Unassembled WGS sequence"/>
</dbReference>
<feature type="region of interest" description="Disordered" evidence="1">
    <location>
        <begin position="1"/>
        <end position="35"/>
    </location>
</feature>
<feature type="compositionally biased region" description="Pro residues" evidence="1">
    <location>
        <begin position="15"/>
        <end position="35"/>
    </location>
</feature>
<dbReference type="AlphaFoldDB" id="A0AAN7L8R3"/>
<dbReference type="InterPro" id="IPR006461">
    <property type="entry name" value="PLAC_motif_containing"/>
</dbReference>
<protein>
    <submittedName>
        <fullName evidence="2">Uncharacterized protein</fullName>
    </submittedName>
</protein>
<dbReference type="Pfam" id="PF04749">
    <property type="entry name" value="PLAC8"/>
    <property type="match status" value="1"/>
</dbReference>
<evidence type="ECO:0000313" key="3">
    <source>
        <dbReference type="Proteomes" id="UP001346149"/>
    </source>
</evidence>
<evidence type="ECO:0000256" key="1">
    <source>
        <dbReference type="SAM" id="MobiDB-lite"/>
    </source>
</evidence>
<proteinExistence type="predicted"/>
<dbReference type="EMBL" id="JAXQNO010000018">
    <property type="protein sequence ID" value="KAK4776527.1"/>
    <property type="molecule type" value="Genomic_DNA"/>
</dbReference>
<keyword evidence="3" id="KW-1185">Reference proteome</keyword>
<name>A0AAN7L8R3_TRANT</name>